<evidence type="ECO:0000256" key="3">
    <source>
        <dbReference type="ARBA" id="ARBA00022448"/>
    </source>
</evidence>
<dbReference type="InterPro" id="IPR038770">
    <property type="entry name" value="Na+/solute_symporter_sf"/>
</dbReference>
<feature type="transmembrane region" description="Helical" evidence="8">
    <location>
        <begin position="273"/>
        <end position="293"/>
    </location>
</feature>
<comment type="similarity">
    <text evidence="2">Belongs to the auxin efflux carrier (TC 2.A.69) family.</text>
</comment>
<feature type="transmembrane region" description="Helical" evidence="8">
    <location>
        <begin position="94"/>
        <end position="115"/>
    </location>
</feature>
<keyword evidence="6 8" id="KW-1133">Transmembrane helix</keyword>
<feature type="transmembrane region" description="Helical" evidence="8">
    <location>
        <begin position="305"/>
        <end position="325"/>
    </location>
</feature>
<protein>
    <submittedName>
        <fullName evidence="9">AEC family transporter</fullName>
    </submittedName>
</protein>
<dbReference type="GO" id="GO:0055085">
    <property type="term" value="P:transmembrane transport"/>
    <property type="evidence" value="ECO:0007669"/>
    <property type="project" value="InterPro"/>
</dbReference>
<dbReference type="PANTHER" id="PTHR36838:SF3">
    <property type="entry name" value="TRANSPORTER AUXIN EFFLUX CARRIER EC FAMILY"/>
    <property type="match status" value="1"/>
</dbReference>
<dbReference type="InterPro" id="IPR004776">
    <property type="entry name" value="Mem_transp_PIN-like"/>
</dbReference>
<comment type="caution">
    <text evidence="9">The sequence shown here is derived from an EMBL/GenBank/DDBJ whole genome shotgun (WGS) entry which is preliminary data.</text>
</comment>
<organism evidence="9 10">
    <name type="scientific">Corynebacterium heidelbergense</name>
    <dbReference type="NCBI Taxonomy" id="2055947"/>
    <lineage>
        <taxon>Bacteria</taxon>
        <taxon>Bacillati</taxon>
        <taxon>Actinomycetota</taxon>
        <taxon>Actinomycetes</taxon>
        <taxon>Mycobacteriales</taxon>
        <taxon>Corynebacteriaceae</taxon>
        <taxon>Corynebacterium</taxon>
    </lineage>
</organism>
<evidence type="ECO:0000256" key="4">
    <source>
        <dbReference type="ARBA" id="ARBA00022475"/>
    </source>
</evidence>
<evidence type="ECO:0000313" key="10">
    <source>
        <dbReference type="Proteomes" id="UP000251047"/>
    </source>
</evidence>
<evidence type="ECO:0000256" key="8">
    <source>
        <dbReference type="SAM" id="Phobius"/>
    </source>
</evidence>
<reference evidence="9 10" key="1">
    <citation type="journal article" date="2018" name="Syst. Appl. Microbiol.">
        <title>Corynebacterium heidelbergense sp. nov., isolated from the preen glands of Egyptian geese (Alopochen aegyptiacus).</title>
        <authorList>
            <person name="Braun M.S."/>
            <person name="Wang E."/>
            <person name="Zimmermann S."/>
            <person name="Wink M."/>
        </authorList>
    </citation>
    <scope>NUCLEOTIDE SEQUENCE [LARGE SCALE GENOMIC DNA]</scope>
    <source>
        <strain evidence="9 10">DSM 104638</strain>
    </source>
</reference>
<dbReference type="PANTHER" id="PTHR36838">
    <property type="entry name" value="AUXIN EFFLUX CARRIER FAMILY PROTEIN"/>
    <property type="match status" value="1"/>
</dbReference>
<feature type="transmembrane region" description="Helical" evidence="8">
    <location>
        <begin position="243"/>
        <end position="267"/>
    </location>
</feature>
<feature type="transmembrane region" description="Helical" evidence="8">
    <location>
        <begin position="167"/>
        <end position="191"/>
    </location>
</feature>
<gene>
    <name evidence="9" type="ORF">CWC39_05570</name>
</gene>
<dbReference type="Pfam" id="PF03547">
    <property type="entry name" value="Mem_trans"/>
    <property type="match status" value="1"/>
</dbReference>
<keyword evidence="7 8" id="KW-0472">Membrane</keyword>
<dbReference type="OrthoDB" id="5405318at2"/>
<sequence>MLNVLSGFAVVVLIIALGYLIGKQRLLGPHAVYPLNMFVFWIALPATLVEFLSRTDVAALFGPNLAVVALSTLSAAAIGYCGSRWIARRATNEALVAMLACAYCNGSNLGIPLAAHLLKDPTLTLPVILFQVAFFGPLSVVLLDLTTPSDGRGPGRQRAKTASAGRILRDVLLGIIRNPLIISAATGIAIGLIERQTTWHLPHVLAEPVHIIASATVGVALIAFGMSMAEVRVLAAGESPRRSVWAAAFIKAVVHPLIAWTLGAVLFHAEGSLLLAMVVVAALPTGQNVFTYAQRFTVNTILARDTAVVSTAMSIPAMTVFVLLLS</sequence>
<feature type="transmembrane region" description="Helical" evidence="8">
    <location>
        <begin position="211"/>
        <end position="231"/>
    </location>
</feature>
<dbReference type="RefSeq" id="WP_112769521.1">
    <property type="nucleotide sequence ID" value="NZ_CP063191.1"/>
</dbReference>
<keyword evidence="5 8" id="KW-0812">Transmembrane</keyword>
<dbReference type="EMBL" id="PHQP01000034">
    <property type="protein sequence ID" value="RAV33983.1"/>
    <property type="molecule type" value="Genomic_DNA"/>
</dbReference>
<evidence type="ECO:0000256" key="7">
    <source>
        <dbReference type="ARBA" id="ARBA00023136"/>
    </source>
</evidence>
<evidence type="ECO:0000256" key="5">
    <source>
        <dbReference type="ARBA" id="ARBA00022692"/>
    </source>
</evidence>
<dbReference type="GO" id="GO:0005886">
    <property type="term" value="C:plasma membrane"/>
    <property type="evidence" value="ECO:0007669"/>
    <property type="project" value="UniProtKB-SubCell"/>
</dbReference>
<keyword evidence="4" id="KW-1003">Cell membrane</keyword>
<dbReference type="AlphaFoldDB" id="A0A364VBE9"/>
<proteinExistence type="inferred from homology"/>
<feature type="transmembrane region" description="Helical" evidence="8">
    <location>
        <begin position="58"/>
        <end position="82"/>
    </location>
</feature>
<dbReference type="Proteomes" id="UP000251047">
    <property type="component" value="Unassembled WGS sequence"/>
</dbReference>
<dbReference type="Gene3D" id="1.20.1530.20">
    <property type="match status" value="1"/>
</dbReference>
<accession>A0A364VBE9</accession>
<evidence type="ECO:0000256" key="6">
    <source>
        <dbReference type="ARBA" id="ARBA00022989"/>
    </source>
</evidence>
<comment type="subcellular location">
    <subcellularLocation>
        <location evidence="1">Cell membrane</location>
        <topology evidence="1">Multi-pass membrane protein</topology>
    </subcellularLocation>
</comment>
<feature type="transmembrane region" description="Helical" evidence="8">
    <location>
        <begin position="127"/>
        <end position="146"/>
    </location>
</feature>
<feature type="transmembrane region" description="Helical" evidence="8">
    <location>
        <begin position="6"/>
        <end position="22"/>
    </location>
</feature>
<keyword evidence="3" id="KW-0813">Transport</keyword>
<evidence type="ECO:0000313" key="9">
    <source>
        <dbReference type="EMBL" id="RAV33983.1"/>
    </source>
</evidence>
<evidence type="ECO:0000256" key="1">
    <source>
        <dbReference type="ARBA" id="ARBA00004651"/>
    </source>
</evidence>
<feature type="transmembrane region" description="Helical" evidence="8">
    <location>
        <begin position="34"/>
        <end position="52"/>
    </location>
</feature>
<evidence type="ECO:0000256" key="2">
    <source>
        <dbReference type="ARBA" id="ARBA00010145"/>
    </source>
</evidence>
<name>A0A364VBE9_9CORY</name>